<name>A0ACB0ME41_TRIPR</name>
<comment type="caution">
    <text evidence="1">The sequence shown here is derived from an EMBL/GenBank/DDBJ whole genome shotgun (WGS) entry which is preliminary data.</text>
</comment>
<evidence type="ECO:0000313" key="1">
    <source>
        <dbReference type="EMBL" id="CAJ2677792.1"/>
    </source>
</evidence>
<proteinExistence type="predicted"/>
<sequence>MNPSTSTSRRKKKKKVTYYEDHNFINTIFSWSLQDIFNEDLYKNKVDYIDLYFKSFEQYFKSFVYPLLEETRANLCSSMENLSSSPYAQVVSLEKKLSHSCGRNHYVVKTDTWKNTSSGYGKELNKTLSGDVFILADFKPETVNDLTRSGKTWSFVLSAGVLHDTELMSTFKVIASKDIDVDEMGKKSMFIIFLTNITPNRWIWNALHMGGDSKLIERILCATDVVSCDYCSPKTDALKDDKTYQRLSSELNESQTKAICACLSSIHCNHKSTVDLIWGPPGTGKTKTLSTLLFALFKMNCRTLVCAPTNVAIKEVASRVLSIVRESFDGNSDALFCNLGDMLLFGNHVRLKVGAEIEEIYLDYRVKQLILCFTPPNGWIYCFGSMIDLLEICVSDYHKFIENEMRKEKAQIDDNNFNGAKVDKPSISGVRMYKSFIEFVRERFLSIALPLRDCISILCTHISRSCIMEHNLKDLACLIHSLGSFQALLFANNISSEKLEELFSPPESQDSSFESVVVSAAEYSLHQSRTECLSLLRTLKVSLGDLDLPDVVTEESIREFCFQTSSLIFSTASSSFKLHSVPMEPLDILVIDEAAQLKECESIIPLLLPDINHVILVGDERQLPAMVESSVSLEVGFGRSLFARLSTLGHPNHFLNIQYRMHPAISSFPNSSFYLNQILDAPNVIAKKYRKQYLPGKMFGPYSFINIIGGTEEFDDAGRNGKNMVEVAVVMKIIRNCFRAWFDSNQNLSIGVVSPYAAQVVAIQDMLGQKYDKHVGFDVKVKTIDGFQGGEQDVIILSTVRTDCNTSPGFISNNQRTNVALTRARHCLWILGNERALVSQENVWKTLVLDAKKRQCFFNADEDKDLVKGIRDAKKELDQLDDLLNADSVIFRNSMWKVLFSDNFLKSFKRLRSEQKKKSIIGLLYKLSSGWTPKRIEVDLHCGSSSHMLKQFKVEGLFIVCSKDIIKESRYTQVWKIWDILPLEDIPKVAKSLDNIFASYTDDFIKRCSEQCLEGKIEAPMTWEKTTDIIKFKNIDNLGNEACYCDERIYVENSKVEESFLLMKFYSLSPVVVSHLLSDRNIDELDFPFEVSDEERAIINFSRSTFILGRSGTGKTTILTMKLCQKENLHHMALEATYGIKSGAFPCLNHDKEHEESSNGNDKPILRQLFVTVSPKLCQAVKDHVVRLKRSICGSNVSAESNPIEEDVNVDTSVQFKNIPDSLINLPANSYPLVITFQKFLMMLDGTLGNSYFERFGVPYVALETLMRKKEVTYARFDSLYWPHFNSQFTKTLDPSRVFSEIMSHIKGGMQALEHDDGKLSRESYVSLSENRASSLSKQKREMIYNLYQSYEKMKMLRGDFDLADIVADLHLRLRTTRYEGDELHFVYIDEVQDLTMSQIALFKYVCPNIEEGFVFCGDTAQTIARGIDFRFQDIKSLFYNKFVLDSMKSSYNQGNEKGLVSDTFLLNQNFRTHAGVLKLSQSIIELLSRFFPHSIDSLKPETSLIYGEAPVVLECGNRENAMVTIFGNSGHVDGKVVGFGAEQVILVRDDSARKEILSYVGKQALVLTILECKGLEFQDVLLYNFFGASALKSRWRVIYEYMNEQDMLEPAESKSCPSFNDSKHNILCSELKQLYVAITRTRQRFWICENTEEYCRPMFDYWKRKCLVQFKELDDSLARAMKVASSPEEWKSRGKKLYYQNNYEMATMCFERAGDSYWEKKSKAAGLRETAHRLHDLNPEDANAVLREAAEIFESIGMAESAAQCFSDLGDYERAGKLYLEKCEETDLKRAGDCFYLAGCHEMAAQVYARGSFFSDCLNICAKGGLFDTGLHYIQHWKQNESADPGWANSHDLYAIEQKFLENCARKYFCNKDIKSMMKFVRAFHSMDLKREFLQSLCLLDELLELEEESGNFMEAANIAKMMGDILREADLLGKAGEFLEAYELMFFYILAKSLWSGGSKAWPLKQFTQKAELLGRALIFAKEVSSNFYELASTEAEILSNKHGNNFEIMNHLQSSHIHSSIRGEMLCLWKLLDSHFRLNSSKYVWQDYIFYVSVEGMIMKNQFSVETLFYCWTCWKDNIVHMLESLSNFKTQDLHQHCSYVKFALNYLGVQKWIYNLNDIYLLLIPDANWVMKLGDRLLKKNGKIVSVDVQPLVSFAQSYWCSQLLSVGMDVLRNLDALYKFSVNKAFSEFCQVRSLLHIYEVSKFLLKSKCFSHGHGDLKTLERFYRQTIGCLSHHVVPLDWKKSLAKEMVYQRITESWQDIMKEVIGANTKRKDPLTYGQIGRAVIMILGTTNIKDDLLVQVVERFEDNEPWKDFIQSICLYSGDESHNEEVLDPKLIKLYVALQYTFNVNWIQEVDYISPSCFMYLVERLLLLTSCWQGFMYATKSSFTEWLICQDENSLSNLSFTEFRFESAHDFIAYILHKFVCDENGIKTWIKKSNLDVKDYFPSLLLRFAVSMCLLHLGSGSDNYIKLLRNLLRQRYIAAQLPSKFFHILQKGKKQMGLEVISEAFKVIGNPLVIAKVQNNSSEIVCSDAVFVDLTICQKRELILETLFPSRVDTAGEETTTEASDSTYKEFSSNLPNERSASVSDQASDGQIKDEVNMPVDADFFWKWLENVGSASADVSRLASMAIKECLEAHILLLKVLIQNPAEMENKNDMEVLVSLFEDMMQLRGSMSMTGLWMIEKDTLIALSKKILSRRSEVVRLLYKRNVWKESKYDKGKKNKGGKKGKK</sequence>
<gene>
    <name evidence="1" type="ORF">MILVUS5_LOCUS40217</name>
</gene>
<dbReference type="EMBL" id="CASHSV030000823">
    <property type="protein sequence ID" value="CAJ2677792.1"/>
    <property type="molecule type" value="Genomic_DNA"/>
</dbReference>
<accession>A0ACB0ME41</accession>
<dbReference type="Proteomes" id="UP001177021">
    <property type="component" value="Unassembled WGS sequence"/>
</dbReference>
<evidence type="ECO:0000313" key="2">
    <source>
        <dbReference type="Proteomes" id="UP001177021"/>
    </source>
</evidence>
<keyword evidence="2" id="KW-1185">Reference proteome</keyword>
<protein>
    <submittedName>
        <fullName evidence="1">Uncharacterized protein</fullName>
    </submittedName>
</protein>
<reference evidence="1" key="1">
    <citation type="submission" date="2023-10" db="EMBL/GenBank/DDBJ databases">
        <authorList>
            <person name="Rodriguez Cubillos JULIANA M."/>
            <person name="De Vega J."/>
        </authorList>
    </citation>
    <scope>NUCLEOTIDE SEQUENCE</scope>
</reference>
<organism evidence="1 2">
    <name type="scientific">Trifolium pratense</name>
    <name type="common">Red clover</name>
    <dbReference type="NCBI Taxonomy" id="57577"/>
    <lineage>
        <taxon>Eukaryota</taxon>
        <taxon>Viridiplantae</taxon>
        <taxon>Streptophyta</taxon>
        <taxon>Embryophyta</taxon>
        <taxon>Tracheophyta</taxon>
        <taxon>Spermatophyta</taxon>
        <taxon>Magnoliopsida</taxon>
        <taxon>eudicotyledons</taxon>
        <taxon>Gunneridae</taxon>
        <taxon>Pentapetalae</taxon>
        <taxon>rosids</taxon>
        <taxon>fabids</taxon>
        <taxon>Fabales</taxon>
        <taxon>Fabaceae</taxon>
        <taxon>Papilionoideae</taxon>
        <taxon>50 kb inversion clade</taxon>
        <taxon>NPAAA clade</taxon>
        <taxon>Hologalegina</taxon>
        <taxon>IRL clade</taxon>
        <taxon>Trifolieae</taxon>
        <taxon>Trifolium</taxon>
    </lineage>
</organism>